<evidence type="ECO:0000256" key="3">
    <source>
        <dbReference type="ARBA" id="ARBA00022691"/>
    </source>
</evidence>
<evidence type="ECO:0000256" key="1">
    <source>
        <dbReference type="ARBA" id="ARBA00012386"/>
    </source>
</evidence>
<keyword evidence="3" id="KW-0949">S-adenosyl-L-methionine</keyword>
<dbReference type="InterPro" id="IPR039262">
    <property type="entry name" value="DTWD2/TAPT"/>
</dbReference>
<evidence type="ECO:0000256" key="4">
    <source>
        <dbReference type="ARBA" id="ARBA00022694"/>
    </source>
</evidence>
<gene>
    <name evidence="7" type="ORF">KP803_02150</name>
</gene>
<dbReference type="GO" id="GO:0016432">
    <property type="term" value="F:tRNA-uridine aminocarboxypropyltransferase activity"/>
    <property type="evidence" value="ECO:0007669"/>
    <property type="project" value="UniProtKB-EC"/>
</dbReference>
<evidence type="ECO:0000259" key="6">
    <source>
        <dbReference type="SMART" id="SM01144"/>
    </source>
</evidence>
<dbReference type="EMBL" id="JAJHVV010000001">
    <property type="protein sequence ID" value="MCK6262073.1"/>
    <property type="molecule type" value="Genomic_DNA"/>
</dbReference>
<dbReference type="Proteomes" id="UP001139559">
    <property type="component" value="Unassembled WGS sequence"/>
</dbReference>
<dbReference type="SMART" id="SM01144">
    <property type="entry name" value="DTW"/>
    <property type="match status" value="1"/>
</dbReference>
<name>A0A9X2BJT7_9VIBR</name>
<dbReference type="Pfam" id="PF03942">
    <property type="entry name" value="DTW"/>
    <property type="match status" value="1"/>
</dbReference>
<evidence type="ECO:0000313" key="7">
    <source>
        <dbReference type="EMBL" id="MCK6262073.1"/>
    </source>
</evidence>
<reference evidence="7" key="1">
    <citation type="submission" date="2021-11" db="EMBL/GenBank/DDBJ databases">
        <title>Vibrio ZSDE26 sp. nov. and Vibrio ZSDZ34 sp. nov., isolated from coastal seawater in Qingdao.</title>
        <authorList>
            <person name="Zhang P."/>
        </authorList>
    </citation>
    <scope>NUCLEOTIDE SEQUENCE</scope>
    <source>
        <strain evidence="7">ZSDE26</strain>
    </source>
</reference>
<comment type="caution">
    <text evidence="7">The sequence shown here is derived from an EMBL/GenBank/DDBJ whole genome shotgun (WGS) entry which is preliminary data.</text>
</comment>
<accession>A0A9X2BJT7</accession>
<comment type="similarity">
    <text evidence="5">Belongs to the TDD superfamily. DTWD2 family.</text>
</comment>
<dbReference type="GO" id="GO:0008033">
    <property type="term" value="P:tRNA processing"/>
    <property type="evidence" value="ECO:0007669"/>
    <property type="project" value="UniProtKB-KW"/>
</dbReference>
<protein>
    <recommendedName>
        <fullName evidence="1">tRNA-uridine aminocarboxypropyltransferase</fullName>
        <ecNumber evidence="1">2.5.1.25</ecNumber>
    </recommendedName>
</protein>
<dbReference type="InterPro" id="IPR005636">
    <property type="entry name" value="DTW"/>
</dbReference>
<feature type="domain" description="DTW" evidence="6">
    <location>
        <begin position="1"/>
        <end position="201"/>
    </location>
</feature>
<dbReference type="PANTHER" id="PTHR21392">
    <property type="entry name" value="TRNA-URIDINE AMINOCARBOXYPROPYLTRANSFERASE 2"/>
    <property type="match status" value="1"/>
</dbReference>
<dbReference type="RefSeq" id="WP_248007182.1">
    <property type="nucleotide sequence ID" value="NZ_JAJHVV010000001.1"/>
</dbReference>
<dbReference type="PANTHER" id="PTHR21392:SF0">
    <property type="entry name" value="TRNA-URIDINE AMINOCARBOXYPROPYLTRANSFERASE 2"/>
    <property type="match status" value="1"/>
</dbReference>
<evidence type="ECO:0000256" key="5">
    <source>
        <dbReference type="ARBA" id="ARBA00034489"/>
    </source>
</evidence>
<keyword evidence="8" id="KW-1185">Reference proteome</keyword>
<evidence type="ECO:0000256" key="2">
    <source>
        <dbReference type="ARBA" id="ARBA00022679"/>
    </source>
</evidence>
<keyword evidence="4" id="KW-0819">tRNA processing</keyword>
<evidence type="ECO:0000313" key="8">
    <source>
        <dbReference type="Proteomes" id="UP001139559"/>
    </source>
</evidence>
<organism evidence="7 8">
    <name type="scientific">Vibrio amylolyticus</name>
    <dbReference type="NCBI Taxonomy" id="2847292"/>
    <lineage>
        <taxon>Bacteria</taxon>
        <taxon>Pseudomonadati</taxon>
        <taxon>Pseudomonadota</taxon>
        <taxon>Gammaproteobacteria</taxon>
        <taxon>Vibrionales</taxon>
        <taxon>Vibrionaceae</taxon>
        <taxon>Vibrio</taxon>
    </lineage>
</organism>
<proteinExistence type="inferred from homology"/>
<keyword evidence="2" id="KW-0808">Transferase</keyword>
<dbReference type="EC" id="2.5.1.25" evidence="1"/>
<sequence>MYRYCLQCGKSHKACICRWIKSLPSNVELIILQHSGEKNRPMGTAKILTLSLENSVCFIGEDFSQHTELNSLLDDSHYTHYIMYPCDQSYCVSSLSVNGDEQSGLGLNPSSKKIRVILLDGTWKKAYKMWQVSKNLHELPMLHLPKGLKGNYRIRKAPSDNSLSTVEAGYHVLSILQPEQDFTPLLTAFDNMIQFYINQMPEGVFERNYQKSLSE</sequence>
<dbReference type="AlphaFoldDB" id="A0A9X2BJT7"/>